<protein>
    <submittedName>
        <fullName evidence="8">Dihydrodipicolinate synthetase</fullName>
    </submittedName>
</protein>
<dbReference type="KEGG" id="psl:Psta_3336"/>
<dbReference type="InterPro" id="IPR013785">
    <property type="entry name" value="Aldolase_TIM"/>
</dbReference>
<evidence type="ECO:0000313" key="9">
    <source>
        <dbReference type="Proteomes" id="UP000001887"/>
    </source>
</evidence>
<dbReference type="Gene3D" id="3.20.20.70">
    <property type="entry name" value="Aldolase class I"/>
    <property type="match status" value="1"/>
</dbReference>
<feature type="binding site" evidence="7">
    <location>
        <position position="48"/>
    </location>
    <ligand>
        <name>pyruvate</name>
        <dbReference type="ChEBI" id="CHEBI:15361"/>
    </ligand>
</feature>
<evidence type="ECO:0000256" key="6">
    <source>
        <dbReference type="PIRSR" id="PIRSR001365-1"/>
    </source>
</evidence>
<keyword evidence="4" id="KW-0119">Carbohydrate metabolism</keyword>
<gene>
    <name evidence="8" type="ordered locus">Psta_3336</name>
</gene>
<keyword evidence="9" id="KW-1185">Reference proteome</keyword>
<evidence type="ECO:0000256" key="3">
    <source>
        <dbReference type="ARBA" id="ARBA00023239"/>
    </source>
</evidence>
<comment type="similarity">
    <text evidence="5">Belongs to the DapA family.</text>
</comment>
<dbReference type="SUPFAM" id="SSF51569">
    <property type="entry name" value="Aldolase"/>
    <property type="match status" value="1"/>
</dbReference>
<dbReference type="EMBL" id="CP001848">
    <property type="protein sequence ID" value="ADB18000.1"/>
    <property type="molecule type" value="Genomic_DNA"/>
</dbReference>
<dbReference type="SMART" id="SM01130">
    <property type="entry name" value="DHDPS"/>
    <property type="match status" value="1"/>
</dbReference>
<evidence type="ECO:0000256" key="4">
    <source>
        <dbReference type="ARBA" id="ARBA00023277"/>
    </source>
</evidence>
<dbReference type="Pfam" id="PF00701">
    <property type="entry name" value="DHDPS"/>
    <property type="match status" value="1"/>
</dbReference>
<dbReference type="GO" id="GO:0005737">
    <property type="term" value="C:cytoplasm"/>
    <property type="evidence" value="ECO:0007669"/>
    <property type="project" value="UniProtKB-SubCell"/>
</dbReference>
<sequence length="303" mass="32962" precursor="true">MSSRLLGFTAATHTPFDASGQLRLEIVAKQAEHLQKQQIPRVFIGGTTGESHSLTADERKQLAAEWMKVTRGTPLEVVVHVGANSLEDCRALAAHAESVGARAIAALAPSYFRPRSVDLLVDSMQQIAAAAPATPFYYYDIPSMTGVNFPVAEFLQAARDKIPTLTGVKYTNSDLAGLQRCLKLDDGRFDVLFGCDEYYLAAATLGVQGGVGSTYNFAAPVYHRMLAHYAAGDLPAAREEQHRSVLLVELLVRYGFMAAAKTVMGFLGVEAGPARLPHANLTSEQKTTLRRELETLGFFSWIQ</sequence>
<dbReference type="PANTHER" id="PTHR12128">
    <property type="entry name" value="DIHYDRODIPICOLINATE SYNTHASE"/>
    <property type="match status" value="1"/>
</dbReference>
<dbReference type="HOGENOM" id="CLU_049343_6_1_0"/>
<evidence type="ECO:0000256" key="2">
    <source>
        <dbReference type="ARBA" id="ARBA00022490"/>
    </source>
</evidence>
<feature type="binding site" evidence="7">
    <location>
        <position position="211"/>
    </location>
    <ligand>
        <name>pyruvate</name>
        <dbReference type="ChEBI" id="CHEBI:15361"/>
    </ligand>
</feature>
<dbReference type="PRINTS" id="PR00146">
    <property type="entry name" value="DHPICSNTHASE"/>
</dbReference>
<comment type="subcellular location">
    <subcellularLocation>
        <location evidence="1">Cytoplasm</location>
    </subcellularLocation>
</comment>
<evidence type="ECO:0000256" key="5">
    <source>
        <dbReference type="PIRNR" id="PIRNR001365"/>
    </source>
</evidence>
<reference evidence="8 9" key="1">
    <citation type="journal article" date="2009" name="Stand. Genomic Sci.">
        <title>Complete genome sequence of Pirellula staleyi type strain (ATCC 27377).</title>
        <authorList>
            <person name="Clum A."/>
            <person name="Tindall B.J."/>
            <person name="Sikorski J."/>
            <person name="Ivanova N."/>
            <person name="Mavrommatis K."/>
            <person name="Lucas S."/>
            <person name="Glavina del Rio T."/>
            <person name="Nolan M."/>
            <person name="Chen F."/>
            <person name="Tice H."/>
            <person name="Pitluck S."/>
            <person name="Cheng J.F."/>
            <person name="Chertkov O."/>
            <person name="Brettin T."/>
            <person name="Han C."/>
            <person name="Detter J.C."/>
            <person name="Kuske C."/>
            <person name="Bruce D."/>
            <person name="Goodwin L."/>
            <person name="Ovchinikova G."/>
            <person name="Pati A."/>
            <person name="Mikhailova N."/>
            <person name="Chen A."/>
            <person name="Palaniappan K."/>
            <person name="Land M."/>
            <person name="Hauser L."/>
            <person name="Chang Y.J."/>
            <person name="Jeffries C.D."/>
            <person name="Chain P."/>
            <person name="Rohde M."/>
            <person name="Goker M."/>
            <person name="Bristow J."/>
            <person name="Eisen J.A."/>
            <person name="Markowitz V."/>
            <person name="Hugenholtz P."/>
            <person name="Kyrpides N.C."/>
            <person name="Klenk H.P."/>
            <person name="Lapidus A."/>
        </authorList>
    </citation>
    <scope>NUCLEOTIDE SEQUENCE [LARGE SCALE GENOMIC DNA]</scope>
    <source>
        <strain evidence="9">ATCC 27377 / DSM 6068 / ICPB 4128</strain>
    </source>
</reference>
<evidence type="ECO:0000313" key="8">
    <source>
        <dbReference type="EMBL" id="ADB18000.1"/>
    </source>
</evidence>
<keyword evidence="2" id="KW-0963">Cytoplasm</keyword>
<dbReference type="PANTHER" id="PTHR12128:SF21">
    <property type="entry name" value="N-ACETYLNEURAMINATE LYASE"/>
    <property type="match status" value="1"/>
</dbReference>
<feature type="active site" description="Schiff-base intermediate with substrate" evidence="6">
    <location>
        <position position="169"/>
    </location>
</feature>
<dbReference type="eggNOG" id="COG0329">
    <property type="taxonomic scope" value="Bacteria"/>
</dbReference>
<organism evidence="8 9">
    <name type="scientific">Pirellula staleyi (strain ATCC 27377 / DSM 6068 / ICPB 4128)</name>
    <name type="common">Pirella staleyi</name>
    <dbReference type="NCBI Taxonomy" id="530564"/>
    <lineage>
        <taxon>Bacteria</taxon>
        <taxon>Pseudomonadati</taxon>
        <taxon>Planctomycetota</taxon>
        <taxon>Planctomycetia</taxon>
        <taxon>Pirellulales</taxon>
        <taxon>Pirellulaceae</taxon>
        <taxon>Pirellula</taxon>
    </lineage>
</organism>
<dbReference type="AlphaFoldDB" id="D2QXS3"/>
<proteinExistence type="inferred from homology"/>
<dbReference type="GO" id="GO:0016829">
    <property type="term" value="F:lyase activity"/>
    <property type="evidence" value="ECO:0007669"/>
    <property type="project" value="UniProtKB-KW"/>
</dbReference>
<dbReference type="STRING" id="530564.Psta_3336"/>
<dbReference type="InterPro" id="IPR002220">
    <property type="entry name" value="DapA-like"/>
</dbReference>
<dbReference type="PIRSF" id="PIRSF001365">
    <property type="entry name" value="DHDPS"/>
    <property type="match status" value="1"/>
</dbReference>
<feature type="active site" description="Proton donor/acceptor" evidence="6">
    <location>
        <position position="139"/>
    </location>
</feature>
<name>D2QXS3_PIRSD</name>
<keyword evidence="3 5" id="KW-0456">Lyase</keyword>
<evidence type="ECO:0000256" key="7">
    <source>
        <dbReference type="PIRSR" id="PIRSR001365-2"/>
    </source>
</evidence>
<evidence type="ECO:0000256" key="1">
    <source>
        <dbReference type="ARBA" id="ARBA00004496"/>
    </source>
</evidence>
<accession>D2QXS3</accession>
<dbReference type="Proteomes" id="UP000001887">
    <property type="component" value="Chromosome"/>
</dbReference>
<dbReference type="OrthoDB" id="9771791at2"/>